<keyword evidence="3" id="KW-1185">Reference proteome</keyword>
<evidence type="ECO:0000259" key="1">
    <source>
        <dbReference type="Pfam" id="PF20408"/>
    </source>
</evidence>
<dbReference type="PANTHER" id="PTHR13136">
    <property type="entry name" value="TESTIS DEVELOPMENT PROTEIN PRTD"/>
    <property type="match status" value="1"/>
</dbReference>
<name>A0A8C7C1P5_ONCKI</name>
<dbReference type="SUPFAM" id="SSF53474">
    <property type="entry name" value="alpha/beta-Hydrolases"/>
    <property type="match status" value="1"/>
</dbReference>
<accession>A0A8C7C1P5</accession>
<proteinExistence type="predicted"/>
<reference evidence="2" key="2">
    <citation type="submission" date="2025-09" db="UniProtKB">
        <authorList>
            <consortium name="Ensembl"/>
        </authorList>
    </citation>
    <scope>IDENTIFICATION</scope>
</reference>
<reference evidence="2" key="1">
    <citation type="submission" date="2025-08" db="UniProtKB">
        <authorList>
            <consortium name="Ensembl"/>
        </authorList>
    </citation>
    <scope>IDENTIFICATION</scope>
</reference>
<sequence length="233" mass="25506">VGDFQSLRSDSLNIIFGKKQIVAVRVVLSVPANVSAVRTAVIVTHGTGGDVNLKHLVSLARVLASNGLLCLRFACKGINLGYRVKAYNAVLEHLKYLKKFTIRQIFFVGRSLGARAASALARQLSVRPEDAVAGLVCLSFPLHPPGQTHAHRQRSEDLRGLPTEVPVLFLSGTADNMCEKILLEDVVKEMRCPTTVRWVEGGNHGLIVKGRTEESVQDELNAHVLSWILERIA</sequence>
<evidence type="ECO:0000313" key="2">
    <source>
        <dbReference type="Ensembl" id="ENSOKIP00005000215.1"/>
    </source>
</evidence>
<dbReference type="GeneTree" id="ENSGT00940000163874"/>
<organism evidence="2 3">
    <name type="scientific">Oncorhynchus kisutch</name>
    <name type="common">Coho salmon</name>
    <name type="synonym">Salmo kisutch</name>
    <dbReference type="NCBI Taxonomy" id="8019"/>
    <lineage>
        <taxon>Eukaryota</taxon>
        <taxon>Metazoa</taxon>
        <taxon>Chordata</taxon>
        <taxon>Craniata</taxon>
        <taxon>Vertebrata</taxon>
        <taxon>Euteleostomi</taxon>
        <taxon>Actinopterygii</taxon>
        <taxon>Neopterygii</taxon>
        <taxon>Teleostei</taxon>
        <taxon>Protacanthopterygii</taxon>
        <taxon>Salmoniformes</taxon>
        <taxon>Salmonidae</taxon>
        <taxon>Salmoninae</taxon>
        <taxon>Oncorhynchus</taxon>
    </lineage>
</organism>
<dbReference type="InterPro" id="IPR026555">
    <property type="entry name" value="NSL3/Tex30"/>
</dbReference>
<dbReference type="PANTHER" id="PTHR13136:SF11">
    <property type="entry name" value="TESTIS-EXPRESSED PROTEIN 30"/>
    <property type="match status" value="1"/>
</dbReference>
<dbReference type="InterPro" id="IPR029058">
    <property type="entry name" value="AB_hydrolase_fold"/>
</dbReference>
<dbReference type="Gene3D" id="3.40.50.1820">
    <property type="entry name" value="alpha/beta hydrolase"/>
    <property type="match status" value="1"/>
</dbReference>
<protein>
    <submittedName>
        <fullName evidence="2">Testis-expressed protein 30</fullName>
    </submittedName>
</protein>
<dbReference type="Ensembl" id="ENSOKIT00005000230.1">
    <property type="protein sequence ID" value="ENSOKIP00005000215.1"/>
    <property type="gene ID" value="ENSOKIG00005000158.1"/>
</dbReference>
<dbReference type="AlphaFoldDB" id="A0A8C7C1P5"/>
<feature type="domain" description="KANL3/Tex30 alpha/beta hydrolase-like" evidence="1">
    <location>
        <begin position="38"/>
        <end position="223"/>
    </location>
</feature>
<evidence type="ECO:0000313" key="3">
    <source>
        <dbReference type="Proteomes" id="UP000694557"/>
    </source>
</evidence>
<dbReference type="Proteomes" id="UP000694557">
    <property type="component" value="Unassembled WGS sequence"/>
</dbReference>
<gene>
    <name evidence="2" type="primary">LOC109880764</name>
</gene>
<dbReference type="InterPro" id="IPR046879">
    <property type="entry name" value="KANL3/Tex30_Abhydrolase"/>
</dbReference>
<dbReference type="Pfam" id="PF20408">
    <property type="entry name" value="Abhydrolase_11"/>
    <property type="match status" value="1"/>
</dbReference>